<evidence type="ECO:0000313" key="1">
    <source>
        <dbReference type="EMBL" id="AHH04269.1"/>
    </source>
</evidence>
<reference evidence="1" key="1">
    <citation type="submission" date="2013-02" db="EMBL/GenBank/DDBJ databases">
        <title>Comparative genomics of Borrelia species.</title>
        <authorList>
            <person name="Schwan T.G."/>
            <person name="Raffel S.J."/>
            <person name="Porcella S.F."/>
        </authorList>
    </citation>
    <scope>NUCLEOTIDE SEQUENCE</scope>
    <source>
        <strain evidence="1">YOR</strain>
        <plasmid evidence="1">unnamed</plasmid>
    </source>
</reference>
<protein>
    <submittedName>
        <fullName evidence="1">Outer surface protein</fullName>
    </submittedName>
</protein>
<organism evidence="1">
    <name type="scientific">Borrelia nietonii YOR</name>
    <dbReference type="NCBI Taxonomy" id="1293576"/>
    <lineage>
        <taxon>Bacteria</taxon>
        <taxon>Pseudomonadati</taxon>
        <taxon>Spirochaetota</taxon>
        <taxon>Spirochaetia</taxon>
        <taxon>Spirochaetales</taxon>
        <taxon>Borreliaceae</taxon>
        <taxon>Borrelia</taxon>
        <taxon>Borrelia nietonii</taxon>
    </lineage>
</organism>
<dbReference type="AlphaFoldDB" id="W5SAZ1"/>
<geneLocation type="plasmid" evidence="1">
    <name>unnamed</name>
</geneLocation>
<gene>
    <name evidence="1" type="ORF">BHY_1318</name>
</gene>
<dbReference type="HOGENOM" id="CLU_3248068_0_0_12"/>
<keyword evidence="1" id="KW-0614">Plasmid</keyword>
<proteinExistence type="predicted"/>
<dbReference type="EMBL" id="CP004166">
    <property type="protein sequence ID" value="AHH04269.1"/>
    <property type="molecule type" value="Genomic_DNA"/>
</dbReference>
<sequence>MDAVLISNCFPSDLKPKKISRVNRYILELKARLNLNITYIER</sequence>
<accession>W5SAZ1</accession>
<name>W5SAZ1_9SPIR</name>